<dbReference type="EMBL" id="CADEPM010000006">
    <property type="protein sequence ID" value="CAB3407511.1"/>
    <property type="molecule type" value="Genomic_DNA"/>
</dbReference>
<dbReference type="PANTHER" id="PTHR21286:SF0">
    <property type="entry name" value="NUCLEAR PORE COMPLEX PROTEIN NUP160"/>
    <property type="match status" value="1"/>
</dbReference>
<name>A0A8S1F4P8_9PELO</name>
<feature type="domain" description="NUP160 C-terminal TPR" evidence="6">
    <location>
        <begin position="1222"/>
        <end position="1420"/>
    </location>
</feature>
<dbReference type="Pfam" id="PF23354">
    <property type="entry name" value="TPR_NUP160_120_M"/>
    <property type="match status" value="1"/>
</dbReference>
<evidence type="ECO:0000256" key="2">
    <source>
        <dbReference type="ARBA" id="ARBA00022448"/>
    </source>
</evidence>
<dbReference type="Pfam" id="PF23386">
    <property type="entry name" value="NPP-6_helical"/>
    <property type="match status" value="1"/>
</dbReference>
<dbReference type="Pfam" id="PF23347">
    <property type="entry name" value="TPR_Nup160_C"/>
    <property type="match status" value="1"/>
</dbReference>
<comment type="subcellular location">
    <subcellularLocation>
        <location evidence="1">Nucleus</location>
    </subcellularLocation>
</comment>
<feature type="region of interest" description="Disordered" evidence="4">
    <location>
        <begin position="1144"/>
        <end position="1168"/>
    </location>
</feature>
<sequence length="1454" mass="164319">MDVICGSEITFSDGFAPRPSRTFVLKTHAPLHTSGYDAPSSGGIATFPDHCFYADRFFVWRAIGQKLYIEERSLLYTLNDNSLCIDFSRSPILPGTSITIFQENILSIVVPTAASIHRFYARLTFSKNNDTFSIISRLNEEEMIRRYHTAHVITTVGRPLRASVTQHVNQNAVAYVTAEGQIILITLNAFDDVADKHEEVTLGGSGLFNRLLGNSSSNLFSDACAIKCPKMAYASQSGIASDVVFAVTRDGWVQCWNVHTKRQLNATLDLKEHCSFLHVRKSHADDGEASSNAQSVTEVNYTIKAYRENHDVLLVIGCDISIPSNERGLPVSAATVHLVKATHDRLIHLVSYDKSSSTKKEYVIRRVSLAIDWNRSKCYTQFGWHEISKFGDAQYNQQCHIKESDDDESAVNTPYGICPESGVEALTDEIFNTDRHSFNVVHRAVQIVCDAVRGQAIRYGDWPELADHVNGYLTSSEFSRKYRMRTEKGLRLKFGATQEAEMMAKKAFWWELLKACEELEHASRGVIAIAAFQIENDLKMTAVIHKDRFTLLGDNNFQYLEHLRLRHSGVSATLRDKVAEEHGIPVDEKLVCLIDEAAAIADNRVRLMNREKIRNAIKRVGGALPEEDLIGYENGYDYESDGSNIKVPAVYDGPIQQLAEEFVRNASYDTSRPFGNTSRCIFAGSFTQSLVAANIKGLVEKRVHFALTLRALLTAIGNRMSVAATFGDNEMLRIELREIIRVYRELIEQLDIIVDMKGTKMSLCSWLFAERDGLEAARNQGGYADEESAIPEQDYNSFVGVTTEHALRATLSSTEILLIARRLVEKRQFGYLKMIMTNYVNETRALQPVIMFYRGIAYSGSDHPAKAYAAFEGVLEAYKEGNTALRRAVHYFLPRAFIPKHSGDPLEQMGVGEFYQTVVRFLNMHHHSDEVVTLSMKAIDSLPVEDDSVQLISNTLFTQLTARKEWTTALKLVLRTTLDGATRTASICELLTLMMSSNQWESIATMVYGIHEGVVEDFLREKASREPVTEKPHPYELIYAYYVARKDYRMAAASMYDFASRILNHVPMSEMLLRRRRDALASVLNMLDVLSIEPDENKEVFDDYEDTNLVFPLASAINCGESSEDEEESDGRRRFARKPLTAGFLKPSGFANQPVDDDDADEMDVDSGKENRVPFTGFELKNRKKLKVLTMKEIYNEFLICSSRVGLLAPGVSSGVPPVEPNELLQALIDAQHYDSAFDIARHFELNPQNMYFSLVREAIMIDSLDDDVVIEAAATKLGGWVRVNRRHCNAVATKDDHWSVVRGLLDAAQLEWPTDSRALRGAAEAFLSHRVPVPLWLHTVYENSDPGDYLRCLVDYENFQTAFQVVIELIDRESCKVKSTDDRTWLPYAAIDDLMKFSAAKTNRMAESRDVKQQQIRNELLKLRKMADEKLVQYFKKVENFEKAHQMTLTFMR</sequence>
<reference evidence="8 9" key="1">
    <citation type="submission" date="2020-04" db="EMBL/GenBank/DDBJ databases">
        <authorList>
            <person name="Laetsch R D."/>
            <person name="Stevens L."/>
            <person name="Kumar S."/>
            <person name="Blaxter L. M."/>
        </authorList>
    </citation>
    <scope>NUCLEOTIDE SEQUENCE [LARGE SCALE GENOMIC DNA]</scope>
</reference>
<evidence type="ECO:0000313" key="9">
    <source>
        <dbReference type="Proteomes" id="UP000494206"/>
    </source>
</evidence>
<evidence type="ECO:0000259" key="6">
    <source>
        <dbReference type="Pfam" id="PF23347"/>
    </source>
</evidence>
<proteinExistence type="predicted"/>
<gene>
    <name evidence="8" type="ORF">CBOVIS_LOCUS9431</name>
</gene>
<feature type="compositionally biased region" description="Acidic residues" evidence="4">
    <location>
        <begin position="1155"/>
        <end position="1165"/>
    </location>
</feature>
<keyword evidence="3" id="KW-0539">Nucleus</keyword>
<dbReference type="PANTHER" id="PTHR21286">
    <property type="entry name" value="NUCLEAR PORE COMPLEX PROTEIN NUP160"/>
    <property type="match status" value="1"/>
</dbReference>
<evidence type="ECO:0000259" key="7">
    <source>
        <dbReference type="Pfam" id="PF23354"/>
    </source>
</evidence>
<protein>
    <submittedName>
        <fullName evidence="8">Uncharacterized protein</fullName>
    </submittedName>
</protein>
<keyword evidence="9" id="KW-1185">Reference proteome</keyword>
<dbReference type="InterPro" id="IPR059141">
    <property type="entry name" value="Beta-prop_Nup120_160"/>
</dbReference>
<accession>A0A8S1F4P8</accession>
<dbReference type="Pfam" id="PF11715">
    <property type="entry name" value="Beta-prop_Nup120_160"/>
    <property type="match status" value="1"/>
</dbReference>
<comment type="caution">
    <text evidence="8">The sequence shown here is derived from an EMBL/GenBank/DDBJ whole genome shotgun (WGS) entry which is preliminary data.</text>
</comment>
<organism evidence="8 9">
    <name type="scientific">Caenorhabditis bovis</name>
    <dbReference type="NCBI Taxonomy" id="2654633"/>
    <lineage>
        <taxon>Eukaryota</taxon>
        <taxon>Metazoa</taxon>
        <taxon>Ecdysozoa</taxon>
        <taxon>Nematoda</taxon>
        <taxon>Chromadorea</taxon>
        <taxon>Rhabditida</taxon>
        <taxon>Rhabditina</taxon>
        <taxon>Rhabditomorpha</taxon>
        <taxon>Rhabditoidea</taxon>
        <taxon>Rhabditidae</taxon>
        <taxon>Peloderinae</taxon>
        <taxon>Caenorhabditis</taxon>
    </lineage>
</organism>
<keyword evidence="2" id="KW-0813">Transport</keyword>
<dbReference type="OrthoDB" id="5792595at2759"/>
<dbReference type="Proteomes" id="UP000494206">
    <property type="component" value="Unassembled WGS sequence"/>
</dbReference>
<evidence type="ECO:0000256" key="1">
    <source>
        <dbReference type="ARBA" id="ARBA00004123"/>
    </source>
</evidence>
<dbReference type="InterPro" id="IPR021717">
    <property type="entry name" value="Nucleoporin_Nup160"/>
</dbReference>
<feature type="domain" description="Nucleoporin Nup120/160 beta-propeller" evidence="5">
    <location>
        <begin position="56"/>
        <end position="552"/>
    </location>
</feature>
<feature type="domain" description="NUP160 middle TPR" evidence="7">
    <location>
        <begin position="820"/>
        <end position="1087"/>
    </location>
</feature>
<dbReference type="InterPro" id="IPR056535">
    <property type="entry name" value="TPR_NUP160_M"/>
</dbReference>
<evidence type="ECO:0000256" key="3">
    <source>
        <dbReference type="ARBA" id="ARBA00023242"/>
    </source>
</evidence>
<dbReference type="GO" id="GO:0005643">
    <property type="term" value="C:nuclear pore"/>
    <property type="evidence" value="ECO:0007669"/>
    <property type="project" value="TreeGrafter"/>
</dbReference>
<evidence type="ECO:0000313" key="8">
    <source>
        <dbReference type="EMBL" id="CAB3407511.1"/>
    </source>
</evidence>
<evidence type="ECO:0000256" key="4">
    <source>
        <dbReference type="SAM" id="MobiDB-lite"/>
    </source>
</evidence>
<dbReference type="GO" id="GO:0017056">
    <property type="term" value="F:structural constituent of nuclear pore"/>
    <property type="evidence" value="ECO:0007669"/>
    <property type="project" value="TreeGrafter"/>
</dbReference>
<evidence type="ECO:0000259" key="5">
    <source>
        <dbReference type="Pfam" id="PF11715"/>
    </source>
</evidence>
<dbReference type="InterPro" id="IPR056536">
    <property type="entry name" value="TPR_NUP160_C"/>
</dbReference>